<name>A0A192D5X1_9SPHN</name>
<dbReference type="STRING" id="1112.A9D12_11260"/>
<keyword evidence="3" id="KW-1185">Reference proteome</keyword>
<dbReference type="SUPFAM" id="SSF52540">
    <property type="entry name" value="P-loop containing nucleoside triphosphate hydrolases"/>
    <property type="match status" value="1"/>
</dbReference>
<reference evidence="2 3" key="1">
    <citation type="submission" date="2016-05" db="EMBL/GenBank/DDBJ databases">
        <title>Compelete Genome Sequence of Bacteriochlorophyll-Synthesizing Bacterium Porphyrobacter neustonensis DSM 9434.</title>
        <authorList>
            <person name="Shi X.-L."/>
            <person name="Wu Y.-H."/>
            <person name="Cheng H."/>
            <person name="Xu L."/>
            <person name="Zhang X.-Q."/>
            <person name="Wang C.-S."/>
            <person name="Xu X.-W."/>
        </authorList>
    </citation>
    <scope>NUCLEOTIDE SEQUENCE [LARGE SCALE GENOMIC DNA]</scope>
    <source>
        <strain evidence="2 3">DSM 9434</strain>
    </source>
</reference>
<dbReference type="InterPro" id="IPR027417">
    <property type="entry name" value="P-loop_NTPase"/>
</dbReference>
<keyword evidence="1" id="KW-0808">Transferase</keyword>
<evidence type="ECO:0000256" key="1">
    <source>
        <dbReference type="ARBA" id="ARBA00022679"/>
    </source>
</evidence>
<dbReference type="OrthoDB" id="981508at2"/>
<dbReference type="Pfam" id="PF13469">
    <property type="entry name" value="Sulfotransfer_3"/>
    <property type="match status" value="1"/>
</dbReference>
<evidence type="ECO:0008006" key="4">
    <source>
        <dbReference type="Google" id="ProtNLM"/>
    </source>
</evidence>
<dbReference type="InterPro" id="IPR037359">
    <property type="entry name" value="NST/OST"/>
</dbReference>
<protein>
    <recommendedName>
        <fullName evidence="4">Sulfotransferase</fullName>
    </recommendedName>
</protein>
<accession>A0A192D5X1</accession>
<dbReference type="Gene3D" id="3.40.50.300">
    <property type="entry name" value="P-loop containing nucleotide triphosphate hydrolases"/>
    <property type="match status" value="1"/>
</dbReference>
<gene>
    <name evidence="2" type="ORF">A9D12_11260</name>
</gene>
<dbReference type="Proteomes" id="UP000078263">
    <property type="component" value="Chromosome"/>
</dbReference>
<dbReference type="EMBL" id="CP016033">
    <property type="protein sequence ID" value="ANK13421.1"/>
    <property type="molecule type" value="Genomic_DNA"/>
</dbReference>
<dbReference type="RefSeq" id="WP_068351890.1">
    <property type="nucleotide sequence ID" value="NZ_CP016033.1"/>
</dbReference>
<dbReference type="KEGG" id="pns:A9D12_11260"/>
<dbReference type="PANTHER" id="PTHR10605">
    <property type="entry name" value="HEPARAN SULFATE SULFOTRANSFERASE"/>
    <property type="match status" value="1"/>
</dbReference>
<organism evidence="2 3">
    <name type="scientific">Erythrobacter neustonensis</name>
    <dbReference type="NCBI Taxonomy" id="1112"/>
    <lineage>
        <taxon>Bacteria</taxon>
        <taxon>Pseudomonadati</taxon>
        <taxon>Pseudomonadota</taxon>
        <taxon>Alphaproteobacteria</taxon>
        <taxon>Sphingomonadales</taxon>
        <taxon>Erythrobacteraceae</taxon>
        <taxon>Erythrobacter/Porphyrobacter group</taxon>
        <taxon>Erythrobacter</taxon>
    </lineage>
</organism>
<dbReference type="PANTHER" id="PTHR10605:SF56">
    <property type="entry name" value="BIFUNCTIONAL HEPARAN SULFATE N-DEACETYLASE_N-SULFOTRANSFERASE"/>
    <property type="match status" value="1"/>
</dbReference>
<evidence type="ECO:0000313" key="2">
    <source>
        <dbReference type="EMBL" id="ANK13421.1"/>
    </source>
</evidence>
<sequence>MARGRLPDFIVIGAVKAATTWIQVQLQANPAIFMPDPEPHFFSREYHLGKEHYRSWFEPAPRGASLVGEKSADYLSDPEVPRRIAAMLPDARLVVQLRDPVERAYSHYKMFFRRGLVSASPEQYLRSPDNAFPQFLLDGLYGRHIRNWQAHFDKRQILAFRYEDVGTDAERIVGRVSRHIGAETVFDPAAASQRENDSRARILPLPVRNLLGPLKQSAKPFRGRPWFEGARSLLAKEIAYPPLPDDLRCHLAEFYREDIALAESLLELDLSGWRNGDGAVVRAAAMT</sequence>
<dbReference type="AlphaFoldDB" id="A0A192D5X1"/>
<evidence type="ECO:0000313" key="3">
    <source>
        <dbReference type="Proteomes" id="UP000078263"/>
    </source>
</evidence>
<dbReference type="GO" id="GO:0008146">
    <property type="term" value="F:sulfotransferase activity"/>
    <property type="evidence" value="ECO:0007669"/>
    <property type="project" value="InterPro"/>
</dbReference>
<proteinExistence type="predicted"/>